<keyword evidence="11" id="KW-1185">Reference proteome</keyword>
<feature type="transmembrane region" description="Helical" evidence="8">
    <location>
        <begin position="34"/>
        <end position="52"/>
    </location>
</feature>
<comment type="caution">
    <text evidence="10">The sequence shown here is derived from an EMBL/GenBank/DDBJ whole genome shotgun (WGS) entry which is preliminary data.</text>
</comment>
<accession>A0A1B9AE41</accession>
<evidence type="ECO:0000256" key="3">
    <source>
        <dbReference type="ARBA" id="ARBA00022475"/>
    </source>
</evidence>
<dbReference type="GO" id="GO:0005886">
    <property type="term" value="C:plasma membrane"/>
    <property type="evidence" value="ECO:0007669"/>
    <property type="project" value="UniProtKB-SubCell"/>
</dbReference>
<evidence type="ECO:0000256" key="4">
    <source>
        <dbReference type="ARBA" id="ARBA00022692"/>
    </source>
</evidence>
<keyword evidence="3" id="KW-1003">Cell membrane</keyword>
<keyword evidence="4 8" id="KW-0812">Transmembrane</keyword>
<keyword evidence="2" id="KW-0813">Transport</keyword>
<dbReference type="PANTHER" id="PTHR43495:SF6">
    <property type="entry name" value="THREONINE_SERINE TRANSPORTER YBXG-RELATED"/>
    <property type="match status" value="1"/>
</dbReference>
<dbReference type="Pfam" id="PF00324">
    <property type="entry name" value="AA_permease"/>
    <property type="match status" value="1"/>
</dbReference>
<evidence type="ECO:0000256" key="5">
    <source>
        <dbReference type="ARBA" id="ARBA00022970"/>
    </source>
</evidence>
<dbReference type="InterPro" id="IPR004841">
    <property type="entry name" value="AA-permease/SLC12A_dom"/>
</dbReference>
<comment type="subcellular location">
    <subcellularLocation>
        <location evidence="1">Cell membrane</location>
        <topology evidence="1">Multi-pass membrane protein</topology>
    </subcellularLocation>
</comment>
<dbReference type="Gene3D" id="1.20.1740.10">
    <property type="entry name" value="Amino acid/polyamine transporter I"/>
    <property type="match status" value="1"/>
</dbReference>
<dbReference type="GO" id="GO:0006865">
    <property type="term" value="P:amino acid transport"/>
    <property type="evidence" value="ECO:0007669"/>
    <property type="project" value="UniProtKB-KW"/>
</dbReference>
<dbReference type="Proteomes" id="UP000092578">
    <property type="component" value="Unassembled WGS sequence"/>
</dbReference>
<evidence type="ECO:0000256" key="7">
    <source>
        <dbReference type="ARBA" id="ARBA00023136"/>
    </source>
</evidence>
<reference evidence="11" key="1">
    <citation type="submission" date="2016-05" db="EMBL/GenBank/DDBJ databases">
        <authorList>
            <person name="Liu B."/>
            <person name="Wang J."/>
            <person name="Zhu Y."/>
            <person name="Liu G."/>
            <person name="Chen Q."/>
            <person name="Chen Z."/>
            <person name="Lan J."/>
            <person name="Che J."/>
            <person name="Ge C."/>
            <person name="Shi H."/>
            <person name="Pan Z."/>
            <person name="Liu X."/>
        </authorList>
    </citation>
    <scope>NUCLEOTIDE SEQUENCE [LARGE SCALE GENOMIC DNA]</scope>
    <source>
        <strain evidence="11">FJAT-27215</strain>
    </source>
</reference>
<dbReference type="PANTHER" id="PTHR43495">
    <property type="entry name" value="GABA PERMEASE"/>
    <property type="match status" value="1"/>
</dbReference>
<evidence type="ECO:0000259" key="9">
    <source>
        <dbReference type="Pfam" id="PF00324"/>
    </source>
</evidence>
<protein>
    <recommendedName>
        <fullName evidence="9">Amino acid permease/ SLC12A domain-containing protein</fullName>
    </recommendedName>
</protein>
<keyword evidence="7 8" id="KW-0472">Membrane</keyword>
<feature type="transmembrane region" description="Helical" evidence="8">
    <location>
        <begin position="58"/>
        <end position="77"/>
    </location>
</feature>
<evidence type="ECO:0000256" key="6">
    <source>
        <dbReference type="ARBA" id="ARBA00022989"/>
    </source>
</evidence>
<name>A0A1B9AE41_9BACI</name>
<evidence type="ECO:0000256" key="1">
    <source>
        <dbReference type="ARBA" id="ARBA00004651"/>
    </source>
</evidence>
<sequence length="96" mass="11012">MIPWFVILISHIRFRKVKGAEIDNHPFKMPFAPVTNYLTIAFLIMVLTGMWLNDDTRISLIVGVIVLGIVVFSFYAFGLGKRTRVDTQIEDEVINQ</sequence>
<keyword evidence="6 8" id="KW-1133">Transmembrane helix</keyword>
<gene>
    <name evidence="10" type="ORF">A8F95_15525</name>
</gene>
<evidence type="ECO:0000256" key="2">
    <source>
        <dbReference type="ARBA" id="ARBA00022448"/>
    </source>
</evidence>
<proteinExistence type="predicted"/>
<dbReference type="AlphaFoldDB" id="A0A1B9AE41"/>
<dbReference type="GO" id="GO:0055085">
    <property type="term" value="P:transmembrane transport"/>
    <property type="evidence" value="ECO:0007669"/>
    <property type="project" value="InterPro"/>
</dbReference>
<organism evidence="10 11">
    <name type="scientific">Pseudobacillus wudalianchiensis</name>
    <dbReference type="NCBI Taxonomy" id="1743143"/>
    <lineage>
        <taxon>Bacteria</taxon>
        <taxon>Bacillati</taxon>
        <taxon>Bacillota</taxon>
        <taxon>Bacilli</taxon>
        <taxon>Bacillales</taxon>
        <taxon>Bacillaceae</taxon>
        <taxon>Pseudobacillus</taxon>
    </lineage>
</organism>
<evidence type="ECO:0000256" key="8">
    <source>
        <dbReference type="SAM" id="Phobius"/>
    </source>
</evidence>
<evidence type="ECO:0000313" key="10">
    <source>
        <dbReference type="EMBL" id="OCA82105.1"/>
    </source>
</evidence>
<feature type="domain" description="Amino acid permease/ SLC12A" evidence="9">
    <location>
        <begin position="2"/>
        <end position="75"/>
    </location>
</feature>
<evidence type="ECO:0000313" key="11">
    <source>
        <dbReference type="Proteomes" id="UP000092578"/>
    </source>
</evidence>
<dbReference type="EMBL" id="MAYT01000030">
    <property type="protein sequence ID" value="OCA82105.1"/>
    <property type="molecule type" value="Genomic_DNA"/>
</dbReference>
<keyword evidence="5" id="KW-0029">Amino-acid transport</keyword>